<evidence type="ECO:0000313" key="2">
    <source>
        <dbReference type="Proteomes" id="UP001473302"/>
    </source>
</evidence>
<dbReference type="Proteomes" id="UP001473302">
    <property type="component" value="Unassembled WGS sequence"/>
</dbReference>
<organism evidence="1 2">
    <name type="scientific">Mucor flavus</name>
    <dbReference type="NCBI Taxonomy" id="439312"/>
    <lineage>
        <taxon>Eukaryota</taxon>
        <taxon>Fungi</taxon>
        <taxon>Fungi incertae sedis</taxon>
        <taxon>Mucoromycota</taxon>
        <taxon>Mucoromycotina</taxon>
        <taxon>Mucoromycetes</taxon>
        <taxon>Mucorales</taxon>
        <taxon>Mucorineae</taxon>
        <taxon>Mucoraceae</taxon>
        <taxon>Mucor</taxon>
    </lineage>
</organism>
<keyword evidence="2" id="KW-1185">Reference proteome</keyword>
<name>A0ABP9Z1H7_9FUNG</name>
<reference evidence="1 2" key="1">
    <citation type="submission" date="2024-04" db="EMBL/GenBank/DDBJ databases">
        <title>genome sequences of Mucor flavus KT1a and Helicostylum pulchrum KT1b strains isolated from the surface of a dry-aged beef.</title>
        <authorList>
            <person name="Toyotome T."/>
            <person name="Hosono M."/>
            <person name="Torimaru M."/>
            <person name="Fukuda K."/>
            <person name="Mikami N."/>
        </authorList>
    </citation>
    <scope>NUCLEOTIDE SEQUENCE [LARGE SCALE GENOMIC DNA]</scope>
    <source>
        <strain evidence="1 2">KT1a</strain>
    </source>
</reference>
<evidence type="ECO:0000313" key="1">
    <source>
        <dbReference type="EMBL" id="GAA5812967.1"/>
    </source>
</evidence>
<protein>
    <submittedName>
        <fullName evidence="1">Uncharacterized protein</fullName>
    </submittedName>
</protein>
<sequence length="238" mass="26996">MGYLDYMSSCIKNLKHSFKNYQACASGYKSHQNVSSGPVLMETVANSIADTFACGGFALANIICNEKKYFQSYFCSKKISSFDAYCVDKDYMENGNDDSDDDNEYYLVDKYGLENDEYSLDDDMSDADLLSAYLDEYGDEDEEYDLVVLSEDEDETEYPPAKSLDNSWGFVDSGDLSVKFKNTTPAPMGPRKVIDFPRLILDQAKKDFFKKLASKPKQNLTRQKKMIARISPKHNFSA</sequence>
<dbReference type="EMBL" id="BAABUK010000015">
    <property type="protein sequence ID" value="GAA5812967.1"/>
    <property type="molecule type" value="Genomic_DNA"/>
</dbReference>
<gene>
    <name evidence="1" type="ORF">MFLAVUS_006431</name>
</gene>
<proteinExistence type="predicted"/>
<comment type="caution">
    <text evidence="1">The sequence shown here is derived from an EMBL/GenBank/DDBJ whole genome shotgun (WGS) entry which is preliminary data.</text>
</comment>
<accession>A0ABP9Z1H7</accession>